<accession>A0ABT2V2L3</accession>
<comment type="caution">
    <text evidence="1">The sequence shown here is derived from an EMBL/GenBank/DDBJ whole genome shotgun (WGS) entry which is preliminary data.</text>
</comment>
<protein>
    <submittedName>
        <fullName evidence="1">Uncharacterized protein</fullName>
    </submittedName>
</protein>
<reference evidence="1 2" key="1">
    <citation type="journal article" date="2021" name="ISME Commun">
        <title>Automated analysis of genomic sequences facilitates high-throughput and comprehensive description of bacteria.</title>
        <authorList>
            <person name="Hitch T.C.A."/>
        </authorList>
    </citation>
    <scope>NUCLEOTIDE SEQUENCE [LARGE SCALE GENOMIC DNA]</scope>
    <source>
        <strain evidence="2">f_CCE</strain>
    </source>
</reference>
<gene>
    <name evidence="1" type="ORF">OCV69_09460</name>
</gene>
<sequence length="134" mass="15872">MKREKKVLFVILVMIVLTVWTVPAFAALRWDYLMTMGGNLDFEDNNVVYVDVMSDADVNDVDKMTLKCELQQYKGGWKTIKTWTETRNSPEIMYTKEYMVEKDYSYRIRLTASAYKNSKLLEKVTEVYAEQFYQ</sequence>
<name>A0ABT2V2L3_9FIRM</name>
<keyword evidence="2" id="KW-1185">Reference proteome</keyword>
<dbReference type="RefSeq" id="WP_158358807.1">
    <property type="nucleotide sequence ID" value="NZ_JAOQJF010000017.1"/>
</dbReference>
<dbReference type="Proteomes" id="UP001652395">
    <property type="component" value="Unassembled WGS sequence"/>
</dbReference>
<organism evidence="1 2">
    <name type="scientific">Alitiscatomonas aceti</name>
    <dbReference type="NCBI Taxonomy" id="2981724"/>
    <lineage>
        <taxon>Bacteria</taxon>
        <taxon>Bacillati</taxon>
        <taxon>Bacillota</taxon>
        <taxon>Clostridia</taxon>
        <taxon>Lachnospirales</taxon>
        <taxon>Lachnospiraceae</taxon>
        <taxon>Alitiscatomonas</taxon>
    </lineage>
</organism>
<proteinExistence type="predicted"/>
<evidence type="ECO:0000313" key="2">
    <source>
        <dbReference type="Proteomes" id="UP001652395"/>
    </source>
</evidence>
<evidence type="ECO:0000313" key="1">
    <source>
        <dbReference type="EMBL" id="MCU6800154.1"/>
    </source>
</evidence>
<dbReference type="EMBL" id="JAOQJF010000017">
    <property type="protein sequence ID" value="MCU6800154.1"/>
    <property type="molecule type" value="Genomic_DNA"/>
</dbReference>